<evidence type="ECO:0000313" key="2">
    <source>
        <dbReference type="EMBL" id="KAG5680156.1"/>
    </source>
</evidence>
<protein>
    <recommendedName>
        <fullName evidence="4">C-type lectin domain-containing protein</fullName>
    </recommendedName>
</protein>
<reference evidence="2" key="1">
    <citation type="submission" date="2021-03" db="EMBL/GenBank/DDBJ databases">
        <title>Chromosome level genome of the anhydrobiotic midge Polypedilum vanderplanki.</title>
        <authorList>
            <person name="Yoshida Y."/>
            <person name="Kikawada T."/>
            <person name="Gusev O."/>
        </authorList>
    </citation>
    <scope>NUCLEOTIDE SEQUENCE</scope>
    <source>
        <strain evidence="2">NIAS01</strain>
        <tissue evidence="2">Whole body or cell culture</tissue>
    </source>
</reference>
<dbReference type="SUPFAM" id="SSF56436">
    <property type="entry name" value="C-type lectin-like"/>
    <property type="match status" value="1"/>
</dbReference>
<dbReference type="AlphaFoldDB" id="A0A9J6CDH6"/>
<evidence type="ECO:0000313" key="3">
    <source>
        <dbReference type="Proteomes" id="UP001107558"/>
    </source>
</evidence>
<dbReference type="Proteomes" id="UP001107558">
    <property type="component" value="Chromosome 1"/>
</dbReference>
<comment type="caution">
    <text evidence="2">The sequence shown here is derived from an EMBL/GenBank/DDBJ whole genome shotgun (WGS) entry which is preliminary data.</text>
</comment>
<feature type="chain" id="PRO_5039909164" description="C-type lectin domain-containing protein" evidence="1">
    <location>
        <begin position="19"/>
        <end position="203"/>
    </location>
</feature>
<proteinExistence type="predicted"/>
<gene>
    <name evidence="2" type="ORF">PVAND_009681</name>
</gene>
<organism evidence="2 3">
    <name type="scientific">Polypedilum vanderplanki</name>
    <name type="common">Sleeping chironomid midge</name>
    <dbReference type="NCBI Taxonomy" id="319348"/>
    <lineage>
        <taxon>Eukaryota</taxon>
        <taxon>Metazoa</taxon>
        <taxon>Ecdysozoa</taxon>
        <taxon>Arthropoda</taxon>
        <taxon>Hexapoda</taxon>
        <taxon>Insecta</taxon>
        <taxon>Pterygota</taxon>
        <taxon>Neoptera</taxon>
        <taxon>Endopterygota</taxon>
        <taxon>Diptera</taxon>
        <taxon>Nematocera</taxon>
        <taxon>Chironomoidea</taxon>
        <taxon>Chironomidae</taxon>
        <taxon>Chironominae</taxon>
        <taxon>Polypedilum</taxon>
        <taxon>Polypedilum</taxon>
    </lineage>
</organism>
<dbReference type="EMBL" id="JADBJN010000001">
    <property type="protein sequence ID" value="KAG5680156.1"/>
    <property type="molecule type" value="Genomic_DNA"/>
</dbReference>
<name>A0A9J6CDH6_POLVA</name>
<dbReference type="OrthoDB" id="10557070at2759"/>
<dbReference type="InterPro" id="IPR016187">
    <property type="entry name" value="CTDL_fold"/>
</dbReference>
<keyword evidence="1" id="KW-0732">Signal</keyword>
<feature type="signal peptide" evidence="1">
    <location>
        <begin position="1"/>
        <end position="18"/>
    </location>
</feature>
<dbReference type="InterPro" id="IPR016186">
    <property type="entry name" value="C-type_lectin-like/link_sf"/>
</dbReference>
<sequence>MLSKKIFLISTIISLIHAQKPIIITNNNESTTTESIPFTVTSSIEETTLESEFDEVIEKVSKSKMCLALFNLSDKRFGCLISFAMTFNASLQQCSEYNMTLLDVRSDCDRDMLFEQSKKFFSIGGGTVLYINGKYSSDDNVWLRQPNNEKLQWTNEVQSPLKRFEGHDEYCLVVYSGIGTNKYEIASIRCKNACYFFCQFEQE</sequence>
<accession>A0A9J6CDH6</accession>
<evidence type="ECO:0000256" key="1">
    <source>
        <dbReference type="SAM" id="SignalP"/>
    </source>
</evidence>
<dbReference type="Gene3D" id="3.10.100.10">
    <property type="entry name" value="Mannose-Binding Protein A, subunit A"/>
    <property type="match status" value="1"/>
</dbReference>
<evidence type="ECO:0008006" key="4">
    <source>
        <dbReference type="Google" id="ProtNLM"/>
    </source>
</evidence>
<dbReference type="CDD" id="cd00037">
    <property type="entry name" value="CLECT"/>
    <property type="match status" value="1"/>
</dbReference>
<keyword evidence="3" id="KW-1185">Reference proteome</keyword>